<dbReference type="InterPro" id="IPR058245">
    <property type="entry name" value="NreC/VraR/RcsB-like_REC"/>
</dbReference>
<dbReference type="Pfam" id="PF00072">
    <property type="entry name" value="Response_reg"/>
    <property type="match status" value="1"/>
</dbReference>
<dbReference type="CDD" id="cd17535">
    <property type="entry name" value="REC_NarL-like"/>
    <property type="match status" value="1"/>
</dbReference>
<keyword evidence="7" id="KW-1185">Reference proteome</keyword>
<dbReference type="SMART" id="SM00421">
    <property type="entry name" value="HTH_LUXR"/>
    <property type="match status" value="1"/>
</dbReference>
<organism evidence="6 7">
    <name type="scientific">Tahibacter aquaticus</name>
    <dbReference type="NCBI Taxonomy" id="520092"/>
    <lineage>
        <taxon>Bacteria</taxon>
        <taxon>Pseudomonadati</taxon>
        <taxon>Pseudomonadota</taxon>
        <taxon>Gammaproteobacteria</taxon>
        <taxon>Lysobacterales</taxon>
        <taxon>Rhodanobacteraceae</taxon>
        <taxon>Tahibacter</taxon>
    </lineage>
</organism>
<evidence type="ECO:0000256" key="3">
    <source>
        <dbReference type="PROSITE-ProRule" id="PRU00169"/>
    </source>
</evidence>
<dbReference type="Pfam" id="PF00196">
    <property type="entry name" value="GerE"/>
    <property type="match status" value="1"/>
</dbReference>
<evidence type="ECO:0000259" key="5">
    <source>
        <dbReference type="PROSITE" id="PS50110"/>
    </source>
</evidence>
<dbReference type="InterPro" id="IPR016032">
    <property type="entry name" value="Sig_transdc_resp-reg_C-effctor"/>
</dbReference>
<feature type="modified residue" description="4-aspartylphosphate" evidence="3">
    <location>
        <position position="56"/>
    </location>
</feature>
<dbReference type="InterPro" id="IPR039420">
    <property type="entry name" value="WalR-like"/>
</dbReference>
<dbReference type="GO" id="GO:0000160">
    <property type="term" value="P:phosphorelay signal transduction system"/>
    <property type="evidence" value="ECO:0007669"/>
    <property type="project" value="InterPro"/>
</dbReference>
<evidence type="ECO:0000256" key="2">
    <source>
        <dbReference type="ARBA" id="ARBA00023125"/>
    </source>
</evidence>
<gene>
    <name evidence="6" type="ORF">DFR29_10954</name>
</gene>
<evidence type="ECO:0000259" key="4">
    <source>
        <dbReference type="PROSITE" id="PS50043"/>
    </source>
</evidence>
<dbReference type="PROSITE" id="PS50043">
    <property type="entry name" value="HTH_LUXR_2"/>
    <property type="match status" value="1"/>
</dbReference>
<dbReference type="CDD" id="cd06170">
    <property type="entry name" value="LuxR_C_like"/>
    <property type="match status" value="1"/>
</dbReference>
<dbReference type="SUPFAM" id="SSF46894">
    <property type="entry name" value="C-terminal effector domain of the bipartite response regulators"/>
    <property type="match status" value="1"/>
</dbReference>
<feature type="domain" description="Response regulatory" evidence="5">
    <location>
        <begin position="5"/>
        <end position="121"/>
    </location>
</feature>
<keyword evidence="1 3" id="KW-0597">Phosphoprotein</keyword>
<reference evidence="6 7" key="1">
    <citation type="submission" date="2019-03" db="EMBL/GenBank/DDBJ databases">
        <title>Genomic Encyclopedia of Type Strains, Phase IV (KMG-IV): sequencing the most valuable type-strain genomes for metagenomic binning, comparative biology and taxonomic classification.</title>
        <authorList>
            <person name="Goeker M."/>
        </authorList>
    </citation>
    <scope>NUCLEOTIDE SEQUENCE [LARGE SCALE GENOMIC DNA]</scope>
    <source>
        <strain evidence="6 7">DSM 21667</strain>
    </source>
</reference>
<feature type="domain" description="HTH luxR-type" evidence="4">
    <location>
        <begin position="137"/>
        <end position="202"/>
    </location>
</feature>
<dbReference type="PANTHER" id="PTHR43214">
    <property type="entry name" value="TWO-COMPONENT RESPONSE REGULATOR"/>
    <property type="match status" value="1"/>
</dbReference>
<dbReference type="Gene3D" id="3.40.50.2300">
    <property type="match status" value="1"/>
</dbReference>
<protein>
    <submittedName>
        <fullName evidence="6">LuxR family two component transcriptional regulator</fullName>
    </submittedName>
</protein>
<name>A0A4R6YU70_9GAMM</name>
<dbReference type="PROSITE" id="PS00622">
    <property type="entry name" value="HTH_LUXR_1"/>
    <property type="match status" value="1"/>
</dbReference>
<dbReference type="PRINTS" id="PR00038">
    <property type="entry name" value="HTHLUXR"/>
</dbReference>
<dbReference type="AlphaFoldDB" id="A0A4R6YU70"/>
<proteinExistence type="predicted"/>
<dbReference type="GO" id="GO:0006355">
    <property type="term" value="P:regulation of DNA-templated transcription"/>
    <property type="evidence" value="ECO:0007669"/>
    <property type="project" value="InterPro"/>
</dbReference>
<dbReference type="InterPro" id="IPR011006">
    <property type="entry name" value="CheY-like_superfamily"/>
</dbReference>
<dbReference type="SMART" id="SM00448">
    <property type="entry name" value="REC"/>
    <property type="match status" value="1"/>
</dbReference>
<dbReference type="InterPro" id="IPR001789">
    <property type="entry name" value="Sig_transdc_resp-reg_receiver"/>
</dbReference>
<keyword evidence="2" id="KW-0238">DNA-binding</keyword>
<dbReference type="Proteomes" id="UP000295293">
    <property type="component" value="Unassembled WGS sequence"/>
</dbReference>
<accession>A0A4R6YU70</accession>
<comment type="caution">
    <text evidence="6">The sequence shown here is derived from an EMBL/GenBank/DDBJ whole genome shotgun (WGS) entry which is preliminary data.</text>
</comment>
<dbReference type="SUPFAM" id="SSF52172">
    <property type="entry name" value="CheY-like"/>
    <property type="match status" value="1"/>
</dbReference>
<evidence type="ECO:0000256" key="1">
    <source>
        <dbReference type="ARBA" id="ARBA00022553"/>
    </source>
</evidence>
<dbReference type="GO" id="GO:0003677">
    <property type="term" value="F:DNA binding"/>
    <property type="evidence" value="ECO:0007669"/>
    <property type="project" value="UniProtKB-KW"/>
</dbReference>
<dbReference type="PROSITE" id="PS50110">
    <property type="entry name" value="RESPONSE_REGULATORY"/>
    <property type="match status" value="1"/>
</dbReference>
<sequence length="206" mass="22519">MNPIRILLVDDHAVVREGLRTVLGQRLDLCVVGEAGDAATAVELYRRLRPDVVLVDLRLPDVSGIELIVRVRTFAPEARFCVLSAFDARTDIEGAIAAGARGYVVKAAPAEEIVDAVRRLHTGLRAIESRLLSRSRPNGAEFVLTAREMQILRRVAAGTKNHQIAEALGISLSTVKFHLQRLMEKLGASDRTEAAAIALREGIIRD</sequence>
<evidence type="ECO:0000313" key="7">
    <source>
        <dbReference type="Proteomes" id="UP000295293"/>
    </source>
</evidence>
<evidence type="ECO:0000313" key="6">
    <source>
        <dbReference type="EMBL" id="TDR41998.1"/>
    </source>
</evidence>
<dbReference type="EMBL" id="SNZH01000009">
    <property type="protein sequence ID" value="TDR41998.1"/>
    <property type="molecule type" value="Genomic_DNA"/>
</dbReference>
<dbReference type="OrthoDB" id="9796655at2"/>
<dbReference type="InterPro" id="IPR000792">
    <property type="entry name" value="Tscrpt_reg_LuxR_C"/>
</dbReference>